<dbReference type="RefSeq" id="WP_204803624.1">
    <property type="nucleotide sequence ID" value="NZ_JACSNX010000006.1"/>
</dbReference>
<feature type="transmembrane region" description="Helical" evidence="1">
    <location>
        <begin position="84"/>
        <end position="106"/>
    </location>
</feature>
<name>A0ABS2FW24_9FIRM</name>
<dbReference type="InterPro" id="IPR019235">
    <property type="entry name" value="DUF2178_TM"/>
</dbReference>
<keyword evidence="1" id="KW-0472">Membrane</keyword>
<dbReference type="EMBL" id="JACSNX010000006">
    <property type="protein sequence ID" value="MBM6851041.1"/>
    <property type="molecule type" value="Genomic_DNA"/>
</dbReference>
<evidence type="ECO:0000313" key="3">
    <source>
        <dbReference type="Proteomes" id="UP000719500"/>
    </source>
</evidence>
<keyword evidence="1" id="KW-0812">Transmembrane</keyword>
<evidence type="ECO:0000313" key="2">
    <source>
        <dbReference type="EMBL" id="MBM6851041.1"/>
    </source>
</evidence>
<proteinExistence type="predicted"/>
<keyword evidence="3" id="KW-1185">Reference proteome</keyword>
<organism evidence="2 3">
    <name type="scientific">Oscillibacter valericigenes</name>
    <dbReference type="NCBI Taxonomy" id="351091"/>
    <lineage>
        <taxon>Bacteria</taxon>
        <taxon>Bacillati</taxon>
        <taxon>Bacillota</taxon>
        <taxon>Clostridia</taxon>
        <taxon>Eubacteriales</taxon>
        <taxon>Oscillospiraceae</taxon>
        <taxon>Oscillibacter</taxon>
    </lineage>
</organism>
<dbReference type="Proteomes" id="UP000719500">
    <property type="component" value="Unassembled WGS sequence"/>
</dbReference>
<protein>
    <submittedName>
        <fullName evidence="2">Uncharacterized protein</fullName>
    </submittedName>
</protein>
<comment type="caution">
    <text evidence="2">The sequence shown here is derived from an EMBL/GenBank/DDBJ whole genome shotgun (WGS) entry which is preliminary data.</text>
</comment>
<feature type="transmembrane region" description="Helical" evidence="1">
    <location>
        <begin position="7"/>
        <end position="29"/>
    </location>
</feature>
<feature type="transmembrane region" description="Helical" evidence="1">
    <location>
        <begin position="112"/>
        <end position="131"/>
    </location>
</feature>
<sequence>MKRKRLLIALLVIGVVLWWFGFYVTSFIPDDVRRFLIYAGPVIIGICAGRLHRLRRLARDPALRRKDAAQNDERNMAIQNQAGMIAGGVIVILLSFSAMAFSLITSLGVPEWISYFLFGICVCYLLLYEILYQWLQRKM</sequence>
<feature type="transmembrane region" description="Helical" evidence="1">
    <location>
        <begin position="35"/>
        <end position="51"/>
    </location>
</feature>
<keyword evidence="1" id="KW-1133">Transmembrane helix</keyword>
<gene>
    <name evidence="2" type="ORF">H9X91_06250</name>
</gene>
<accession>A0ABS2FW24</accession>
<reference evidence="2 3" key="1">
    <citation type="journal article" date="2021" name="Sci. Rep.">
        <title>The distribution of antibiotic resistance genes in chicken gut microbiota commensals.</title>
        <authorList>
            <person name="Juricova H."/>
            <person name="Matiasovicova J."/>
            <person name="Kubasova T."/>
            <person name="Cejkova D."/>
            <person name="Rychlik I."/>
        </authorList>
    </citation>
    <scope>NUCLEOTIDE SEQUENCE [LARGE SCALE GENOMIC DNA]</scope>
    <source>
        <strain evidence="2 3">An411</strain>
    </source>
</reference>
<dbReference type="Pfam" id="PF09946">
    <property type="entry name" value="DUF2178"/>
    <property type="match status" value="1"/>
</dbReference>
<evidence type="ECO:0000256" key="1">
    <source>
        <dbReference type="SAM" id="Phobius"/>
    </source>
</evidence>